<keyword evidence="2" id="KW-0326">Glycosidase</keyword>
<protein>
    <submittedName>
        <fullName evidence="5">Uncharacterized protein</fullName>
    </submittedName>
</protein>
<keyword evidence="2" id="KW-0624">Polysaccharide degradation</keyword>
<keyword evidence="6" id="KW-1185">Reference proteome</keyword>
<dbReference type="Proteomes" id="UP000267145">
    <property type="component" value="Unassembled WGS sequence"/>
</dbReference>
<dbReference type="Pfam" id="PF01670">
    <property type="entry name" value="Glyco_hydro_12"/>
    <property type="match status" value="1"/>
</dbReference>
<accession>A0A3M9Y059</accession>
<dbReference type="GO" id="GO:0008810">
    <property type="term" value="F:cellulase activity"/>
    <property type="evidence" value="ECO:0007669"/>
    <property type="project" value="InterPro"/>
</dbReference>
<sequence length="337" mass="37066">MINTLFLSGSFAALLSIASAQTYDATVCGKERVGEFNDTIMYYPNAWNPKSPENGHVCMSVDESGPSFDVVWNWPENIEDVHSYPYVRLNHENLPTKLSTIREMKLKTDWTMTLGNPSSPPRDFSTSTWDDNKEELLEAGVICNAAWDFFFDGDRMNTYNPVNSSYEVMIWLGKIGSGAQPLEGDSILTNMTVGDHEFSLWYNTNSGGRHVFTWVTRDGQDVNEFDGDVAPLLEYILSNPSDIEDFPSDPWLGLVEFGSETWFSTENVTFSAANFGMELDADGYDGARDDDNSGSSNNNNNNGGSSNDNDSAGAAIGLSTLTLVTPAVMALAIAFGF</sequence>
<dbReference type="InterPro" id="IPR013320">
    <property type="entry name" value="ConA-like_dom_sf"/>
</dbReference>
<dbReference type="AlphaFoldDB" id="A0A3M9Y059"/>
<keyword evidence="2" id="KW-0378">Hydrolase</keyword>
<dbReference type="GO" id="GO:0000272">
    <property type="term" value="P:polysaccharide catabolic process"/>
    <property type="evidence" value="ECO:0007669"/>
    <property type="project" value="UniProtKB-KW"/>
</dbReference>
<dbReference type="InterPro" id="IPR002594">
    <property type="entry name" value="GH12"/>
</dbReference>
<dbReference type="EMBL" id="RBVV01000122">
    <property type="protein sequence ID" value="RNJ53899.1"/>
    <property type="molecule type" value="Genomic_DNA"/>
</dbReference>
<comment type="caution">
    <text evidence="5">The sequence shown here is derived from an EMBL/GenBank/DDBJ whole genome shotgun (WGS) entry which is preliminary data.</text>
</comment>
<evidence type="ECO:0000256" key="3">
    <source>
        <dbReference type="SAM" id="MobiDB-lite"/>
    </source>
</evidence>
<feature type="signal peptide" evidence="4">
    <location>
        <begin position="1"/>
        <end position="20"/>
    </location>
</feature>
<gene>
    <name evidence="5" type="ORF">D7B24_001200</name>
</gene>
<keyword evidence="4" id="KW-0732">Signal</keyword>
<dbReference type="PANTHER" id="PTHR34002:SF11">
    <property type="entry name" value="CONCANAVALIN A-LIKE LECTIN_GLUCANASE"/>
    <property type="match status" value="1"/>
</dbReference>
<dbReference type="Gene3D" id="2.60.120.180">
    <property type="match status" value="1"/>
</dbReference>
<evidence type="ECO:0000313" key="6">
    <source>
        <dbReference type="Proteomes" id="UP000267145"/>
    </source>
</evidence>
<dbReference type="PANTHER" id="PTHR34002">
    <property type="entry name" value="BLR1656 PROTEIN"/>
    <property type="match status" value="1"/>
</dbReference>
<evidence type="ECO:0000313" key="5">
    <source>
        <dbReference type="EMBL" id="RNJ53899.1"/>
    </source>
</evidence>
<dbReference type="STRING" id="1051616.A0A3M9Y059"/>
<dbReference type="InterPro" id="IPR013319">
    <property type="entry name" value="GH11/12"/>
</dbReference>
<reference evidence="5 6" key="1">
    <citation type="submission" date="2018-10" db="EMBL/GenBank/DDBJ databases">
        <title>Genome sequence of Verticillium nonalfalfae VnAa140.</title>
        <authorList>
            <person name="Stajich J.E."/>
            <person name="Kasson M.T."/>
        </authorList>
    </citation>
    <scope>NUCLEOTIDE SEQUENCE [LARGE SCALE GENOMIC DNA]</scope>
    <source>
        <strain evidence="5 6">VnAa140</strain>
    </source>
</reference>
<keyword evidence="2" id="KW-0119">Carbohydrate metabolism</keyword>
<evidence type="ECO:0000256" key="4">
    <source>
        <dbReference type="SAM" id="SignalP"/>
    </source>
</evidence>
<dbReference type="SUPFAM" id="SSF49899">
    <property type="entry name" value="Concanavalin A-like lectins/glucanases"/>
    <property type="match status" value="1"/>
</dbReference>
<proteinExistence type="inferred from homology"/>
<comment type="similarity">
    <text evidence="1 2">Belongs to the glycosyl hydrolase 12 (cellulase H) family.</text>
</comment>
<evidence type="ECO:0000256" key="2">
    <source>
        <dbReference type="RuleBase" id="RU361163"/>
    </source>
</evidence>
<organism evidence="5 6">
    <name type="scientific">Verticillium nonalfalfae</name>
    <dbReference type="NCBI Taxonomy" id="1051616"/>
    <lineage>
        <taxon>Eukaryota</taxon>
        <taxon>Fungi</taxon>
        <taxon>Dikarya</taxon>
        <taxon>Ascomycota</taxon>
        <taxon>Pezizomycotina</taxon>
        <taxon>Sordariomycetes</taxon>
        <taxon>Hypocreomycetidae</taxon>
        <taxon>Glomerellales</taxon>
        <taxon>Plectosphaerellaceae</taxon>
        <taxon>Verticillium</taxon>
    </lineage>
</organism>
<name>A0A3M9Y059_9PEZI</name>
<evidence type="ECO:0000256" key="1">
    <source>
        <dbReference type="ARBA" id="ARBA00005519"/>
    </source>
</evidence>
<dbReference type="GeneID" id="39604889"/>
<feature type="compositionally biased region" description="Low complexity" evidence="3">
    <location>
        <begin position="293"/>
        <end position="308"/>
    </location>
</feature>
<feature type="chain" id="PRO_5018226321" evidence="4">
    <location>
        <begin position="21"/>
        <end position="337"/>
    </location>
</feature>
<dbReference type="RefSeq" id="XP_028492057.1">
    <property type="nucleotide sequence ID" value="XM_028635442.1"/>
</dbReference>
<feature type="region of interest" description="Disordered" evidence="3">
    <location>
        <begin position="283"/>
        <end position="308"/>
    </location>
</feature>